<feature type="domain" description="Non-reducing end beta-L-arabinofuranosidase-like GH127 middle" evidence="2">
    <location>
        <begin position="418"/>
        <end position="510"/>
    </location>
</feature>
<evidence type="ECO:0000259" key="1">
    <source>
        <dbReference type="Pfam" id="PF07944"/>
    </source>
</evidence>
<evidence type="ECO:0008006" key="5">
    <source>
        <dbReference type="Google" id="ProtNLM"/>
    </source>
</evidence>
<dbReference type="EMBL" id="BAABFN010000007">
    <property type="protein sequence ID" value="GAA4316141.1"/>
    <property type="molecule type" value="Genomic_DNA"/>
</dbReference>
<dbReference type="Proteomes" id="UP001501207">
    <property type="component" value="Unassembled WGS sequence"/>
</dbReference>
<accession>A0ABP8G2N0</accession>
<dbReference type="Pfam" id="PF07944">
    <property type="entry name" value="Beta-AFase-like_GH127_cat"/>
    <property type="match status" value="1"/>
</dbReference>
<dbReference type="InterPro" id="IPR008928">
    <property type="entry name" value="6-hairpin_glycosidase_sf"/>
</dbReference>
<gene>
    <name evidence="3" type="ORF">GCM10023143_27900</name>
</gene>
<evidence type="ECO:0000313" key="4">
    <source>
        <dbReference type="Proteomes" id="UP001501207"/>
    </source>
</evidence>
<comment type="caution">
    <text evidence="3">The sequence shown here is derived from an EMBL/GenBank/DDBJ whole genome shotgun (WGS) entry which is preliminary data.</text>
</comment>
<dbReference type="SUPFAM" id="SSF48208">
    <property type="entry name" value="Six-hairpin glycosidases"/>
    <property type="match status" value="1"/>
</dbReference>
<evidence type="ECO:0000259" key="2">
    <source>
        <dbReference type="Pfam" id="PF20736"/>
    </source>
</evidence>
<protein>
    <recommendedName>
        <fullName evidence="5">Glycoside hydrolase family 127 protein</fullName>
    </recommendedName>
</protein>
<reference evidence="4" key="1">
    <citation type="journal article" date="2019" name="Int. J. Syst. Evol. Microbiol.">
        <title>The Global Catalogue of Microorganisms (GCM) 10K type strain sequencing project: providing services to taxonomists for standard genome sequencing and annotation.</title>
        <authorList>
            <consortium name="The Broad Institute Genomics Platform"/>
            <consortium name="The Broad Institute Genome Sequencing Center for Infectious Disease"/>
            <person name="Wu L."/>
            <person name="Ma J."/>
        </authorList>
    </citation>
    <scope>NUCLEOTIDE SEQUENCE [LARGE SCALE GENOMIC DNA]</scope>
    <source>
        <strain evidence="4">JCM 17664</strain>
    </source>
</reference>
<proteinExistence type="predicted"/>
<sequence>MMACLSAGPVAGHAQVHDVLLPLPAAAVHLNGYLQNDIENSLLHWNKGVVPYAGFVETFRKGRDFFAQGEMWGKAVRSGCMLYRYTQDPELKKMLQATVNDLISTRRPNGSISASVVSKQPDGPGGDLWERKYVLLGLEGYYSLVDKDPRVLRAMIGEADATLAQIGPAPKVSITDQGWSPNHIESSTILEPIMRLYKITGYKRYLDFAQYIVNTGGAKGYNIIAAAYENKDPYKMGGPYPKAYEMMSLFEGVVEYYRTTGNERWKQAVMNLYQKIRTEEITLIGNGGGDQPYHPAVMGEAWDNTAKEQTNPDIKRMMETCVGVTWMKLCSQILRLTGDPSAADEIEKYVYNGLIGAMKPEGDGFSYVNLLNGVKTNTHGWGGKVNGVDVTCCNLNGPMGLAYIPYVAVMNSAQGPVVNLYNAGTAEAAAPGGKKVRLDLVTDFPHSGKVVINVTPESAGQFGIRLRIPAWSKETVLKVNGRKQKVNPGTYQNITRVWSPGDKIELTLDMRCRLIDAPHGSNRAGDNYQALVSGPIVLARDENTDPDFNQPVHILSKGGYVKVMPVTPTLSGTRLQFRVPTANGYIQMVDYASVNSWSGKRVCTWLPKAK</sequence>
<dbReference type="InterPro" id="IPR049174">
    <property type="entry name" value="Beta-AFase-like"/>
</dbReference>
<name>A0ABP8G2N0_9BACT</name>
<feature type="domain" description="Non-reducing end beta-L-arabinofuranosidase-like GH127 catalytic" evidence="1">
    <location>
        <begin position="56"/>
        <end position="397"/>
    </location>
</feature>
<dbReference type="InterPro" id="IPR012878">
    <property type="entry name" value="Beta-AFase-like_GH127_cat"/>
</dbReference>
<dbReference type="InterPro" id="IPR049046">
    <property type="entry name" value="Beta-AFase-like_GH127_middle"/>
</dbReference>
<keyword evidence="4" id="KW-1185">Reference proteome</keyword>
<organism evidence="3 4">
    <name type="scientific">Compostibacter hankyongensis</name>
    <dbReference type="NCBI Taxonomy" id="1007089"/>
    <lineage>
        <taxon>Bacteria</taxon>
        <taxon>Pseudomonadati</taxon>
        <taxon>Bacteroidota</taxon>
        <taxon>Chitinophagia</taxon>
        <taxon>Chitinophagales</taxon>
        <taxon>Chitinophagaceae</taxon>
        <taxon>Compostibacter</taxon>
    </lineage>
</organism>
<dbReference type="PANTHER" id="PTHR43465">
    <property type="entry name" value="DUF1680 DOMAIN PROTEIN (AFU_ORTHOLOGUE AFUA_1G08910)"/>
    <property type="match status" value="1"/>
</dbReference>
<dbReference type="Pfam" id="PF20736">
    <property type="entry name" value="Glyco_hydro127M"/>
    <property type="match status" value="1"/>
</dbReference>
<dbReference type="PANTHER" id="PTHR43465:SF2">
    <property type="entry name" value="DUF1680 DOMAIN PROTEIN (AFU_ORTHOLOGUE AFUA_1G08910)"/>
    <property type="match status" value="1"/>
</dbReference>
<evidence type="ECO:0000313" key="3">
    <source>
        <dbReference type="EMBL" id="GAA4316141.1"/>
    </source>
</evidence>